<protein>
    <recommendedName>
        <fullName evidence="3">Spindle assembly checkpoint component MAD1</fullName>
    </recommendedName>
</protein>
<dbReference type="InterPro" id="IPR008672">
    <property type="entry name" value="Mad1"/>
</dbReference>
<dbReference type="Pfam" id="PF05557">
    <property type="entry name" value="MAD"/>
    <property type="match status" value="1"/>
</dbReference>
<evidence type="ECO:0000256" key="5">
    <source>
        <dbReference type="ARBA" id="ARBA00022776"/>
    </source>
</evidence>
<dbReference type="Gene3D" id="3.30.457.60">
    <property type="match status" value="1"/>
</dbReference>
<evidence type="ECO:0000256" key="6">
    <source>
        <dbReference type="ARBA" id="ARBA00023242"/>
    </source>
</evidence>
<sequence>MSNRDKFTTPVASSSRLLSSIARSSAIKRDSLAAELERGEWQPCSTRSAILITLVDPQLSTAKRQQRTQAFSTHMSQASLERQLATAKAAKLELESKIREKELVIERLEGDRRLLAEREKEEREEKEREREEYQEYKRKTDGELKTLRASLQTLREQHLDLEEENSSIARSTSQTITAQKSRISILSGQVSLLEHEVAEFRRLAEERARAFEELQAQFDDLGASQSSFVQNGAQDEDWTVVREELHRQAKYMRQLETANAKMTTELNNLREKQTSVEVLKEQKRELERKVRGAEEMRDKVVKLEAELDAARKEREEWASSSEIATPSKTPVSVTQSLSTLRLSHARLLEEHGSNMALLRHREQELEASQTRETSAQETIKDLRSEVRALKDIVTRSNHKISLAEREISFLQAMVASFNAEEAAHGDVKSEDERTQPLQELEALVKDYKATVAALEKELEDARSSPVVVEDKEARQQLLTEIEQERAAKVELEKQLKDVEEETEKHLEKIDELEQTLFELRGEIGAGRHLPPGTRVLCLKDNPAQQWEDLSKAAMDRLKNENEALMKRLKDLEDSGARSSGEGVSREDLVPRESYEVIAEEKTKLEHELKQREKRLLRLQQVFAAKSHEFREAITSILGVKLVFHPNGQVRVTSQYDLNVVFVFQPTGTSGEGMKMQLVAKGDDGPEELPQLMHYWVDQEQCIPGLLASITLDCYERNKMEKERGQLS</sequence>
<name>A0A1M2VE44_TRAPU</name>
<dbReference type="PANTHER" id="PTHR23168:SF0">
    <property type="entry name" value="MITOTIC SPINDLE ASSEMBLY CHECKPOINT PROTEIN MAD1"/>
    <property type="match status" value="1"/>
</dbReference>
<keyword evidence="7" id="KW-0131">Cell cycle</keyword>
<evidence type="ECO:0000313" key="9">
    <source>
        <dbReference type="EMBL" id="OJT05808.1"/>
    </source>
</evidence>
<dbReference type="GO" id="GO:0051301">
    <property type="term" value="P:cell division"/>
    <property type="evidence" value="ECO:0007669"/>
    <property type="project" value="UniProtKB-KW"/>
</dbReference>
<keyword evidence="4" id="KW-0132">Cell division</keyword>
<keyword evidence="8" id="KW-0175">Coiled coil</keyword>
<feature type="coiled-coil region" evidence="8">
    <location>
        <begin position="365"/>
        <end position="621"/>
    </location>
</feature>
<dbReference type="SUPFAM" id="SSF75704">
    <property type="entry name" value="Mitotic arrest deficient-like 1, Mad1"/>
    <property type="match status" value="1"/>
</dbReference>
<dbReference type="GO" id="GO:0005635">
    <property type="term" value="C:nuclear envelope"/>
    <property type="evidence" value="ECO:0007669"/>
    <property type="project" value="TreeGrafter"/>
</dbReference>
<comment type="similarity">
    <text evidence="2">Belongs to the MAD1 family.</text>
</comment>
<reference evidence="9 10" key="1">
    <citation type="submission" date="2016-10" db="EMBL/GenBank/DDBJ databases">
        <title>Genome sequence of the basidiomycete white-rot fungus Trametes pubescens.</title>
        <authorList>
            <person name="Makela M.R."/>
            <person name="Granchi Z."/>
            <person name="Peng M."/>
            <person name="De Vries R.P."/>
            <person name="Grigoriev I."/>
            <person name="Riley R."/>
            <person name="Hilden K."/>
        </authorList>
    </citation>
    <scope>NUCLEOTIDE SEQUENCE [LARGE SCALE GENOMIC DNA]</scope>
    <source>
        <strain evidence="9 10">FBCC735</strain>
    </source>
</reference>
<dbReference type="Gene3D" id="6.10.250.90">
    <property type="match status" value="1"/>
</dbReference>
<dbReference type="GO" id="GO:0007094">
    <property type="term" value="P:mitotic spindle assembly checkpoint signaling"/>
    <property type="evidence" value="ECO:0007669"/>
    <property type="project" value="InterPro"/>
</dbReference>
<dbReference type="Gene3D" id="1.20.5.170">
    <property type="match status" value="1"/>
</dbReference>
<evidence type="ECO:0000256" key="7">
    <source>
        <dbReference type="ARBA" id="ARBA00023306"/>
    </source>
</evidence>
<keyword evidence="5" id="KW-0498">Mitosis</keyword>
<accession>A0A1M2VE44</accession>
<evidence type="ECO:0000313" key="10">
    <source>
        <dbReference type="Proteomes" id="UP000184267"/>
    </source>
</evidence>
<dbReference type="GO" id="GO:0051315">
    <property type="term" value="P:attachment of mitotic spindle microtubules to kinetochore"/>
    <property type="evidence" value="ECO:0007669"/>
    <property type="project" value="TreeGrafter"/>
</dbReference>
<dbReference type="STRING" id="154538.A0A1M2VE44"/>
<dbReference type="PANTHER" id="PTHR23168">
    <property type="entry name" value="MITOTIC SPINDLE ASSEMBLY CHECKPOINT PROTEIN MAD1 MITOTIC ARREST DEFICIENT-LIKE PROTEIN 1"/>
    <property type="match status" value="1"/>
</dbReference>
<dbReference type="GO" id="GO:0000776">
    <property type="term" value="C:kinetochore"/>
    <property type="evidence" value="ECO:0007669"/>
    <property type="project" value="TreeGrafter"/>
</dbReference>
<comment type="subcellular location">
    <subcellularLocation>
        <location evidence="1">Nucleus</location>
    </subcellularLocation>
</comment>
<dbReference type="EMBL" id="MNAD01001379">
    <property type="protein sequence ID" value="OJT05808.1"/>
    <property type="molecule type" value="Genomic_DNA"/>
</dbReference>
<evidence type="ECO:0000256" key="1">
    <source>
        <dbReference type="ARBA" id="ARBA00004123"/>
    </source>
</evidence>
<organism evidence="9 10">
    <name type="scientific">Trametes pubescens</name>
    <name type="common">White-rot fungus</name>
    <dbReference type="NCBI Taxonomy" id="154538"/>
    <lineage>
        <taxon>Eukaryota</taxon>
        <taxon>Fungi</taxon>
        <taxon>Dikarya</taxon>
        <taxon>Basidiomycota</taxon>
        <taxon>Agaricomycotina</taxon>
        <taxon>Agaricomycetes</taxon>
        <taxon>Polyporales</taxon>
        <taxon>Polyporaceae</taxon>
        <taxon>Trametes</taxon>
    </lineage>
</organism>
<gene>
    <name evidence="9" type="ORF">TRAPUB_3341</name>
</gene>
<proteinExistence type="inferred from homology"/>
<dbReference type="GO" id="GO:0072686">
    <property type="term" value="C:mitotic spindle"/>
    <property type="evidence" value="ECO:0007669"/>
    <property type="project" value="TreeGrafter"/>
</dbReference>
<dbReference type="OrthoDB" id="331602at2759"/>
<dbReference type="Proteomes" id="UP000184267">
    <property type="component" value="Unassembled WGS sequence"/>
</dbReference>
<evidence type="ECO:0000256" key="4">
    <source>
        <dbReference type="ARBA" id="ARBA00022618"/>
    </source>
</evidence>
<evidence type="ECO:0000256" key="2">
    <source>
        <dbReference type="ARBA" id="ARBA00008029"/>
    </source>
</evidence>
<keyword evidence="10" id="KW-1185">Reference proteome</keyword>
<dbReference type="OMA" id="YKLDFMP"/>
<evidence type="ECO:0000256" key="8">
    <source>
        <dbReference type="SAM" id="Coils"/>
    </source>
</evidence>
<feature type="coiled-coil region" evidence="8">
    <location>
        <begin position="252"/>
        <end position="320"/>
    </location>
</feature>
<feature type="coiled-coil region" evidence="8">
    <location>
        <begin position="75"/>
        <end position="171"/>
    </location>
</feature>
<comment type="caution">
    <text evidence="9">The sequence shown here is derived from an EMBL/GenBank/DDBJ whole genome shotgun (WGS) entry which is preliminary data.</text>
</comment>
<evidence type="ECO:0000256" key="3">
    <source>
        <dbReference type="ARBA" id="ARBA00022019"/>
    </source>
</evidence>
<dbReference type="AlphaFoldDB" id="A0A1M2VE44"/>
<keyword evidence="6" id="KW-0539">Nucleus</keyword>